<feature type="transmembrane region" description="Helical" evidence="1">
    <location>
        <begin position="545"/>
        <end position="567"/>
    </location>
</feature>
<dbReference type="PANTHER" id="PTHR37577:SF1">
    <property type="entry name" value="INTEGRAL MEMBRANE PROTEIN"/>
    <property type="match status" value="1"/>
</dbReference>
<keyword evidence="1" id="KW-1133">Transmembrane helix</keyword>
<comment type="caution">
    <text evidence="2">The sequence shown here is derived from an EMBL/GenBank/DDBJ whole genome shotgun (WGS) entry which is preliminary data.</text>
</comment>
<keyword evidence="1" id="KW-0812">Transmembrane</keyword>
<dbReference type="AlphaFoldDB" id="A0A9P4MC41"/>
<feature type="transmembrane region" description="Helical" evidence="1">
    <location>
        <begin position="21"/>
        <end position="47"/>
    </location>
</feature>
<gene>
    <name evidence="2" type="ORF">NA57DRAFT_53976</name>
</gene>
<dbReference type="Proteomes" id="UP000799772">
    <property type="component" value="Unassembled WGS sequence"/>
</dbReference>
<feature type="transmembrane region" description="Helical" evidence="1">
    <location>
        <begin position="501"/>
        <end position="524"/>
    </location>
</feature>
<feature type="transmembrane region" description="Helical" evidence="1">
    <location>
        <begin position="179"/>
        <end position="197"/>
    </location>
</feature>
<proteinExistence type="predicted"/>
<accession>A0A9P4MC41</accession>
<sequence>MTTCSYDCSTVKKKWQPDPDITGLGVVIGYSATAFIAVFILAAYFIMAHQPKLDPFRDKNGNPPPSSERAVPYKPNPIDELALGLLSKIWERRRRVLEHPQVKNSQLERALTKCVLNMGDIQIVTGISLLVTGYSQLRCGLSVYDWQVLVLLVFFSSVTHLACLSFLRNYLYIRRPQRLLRVIWMSIMAIMLVVAMVPTANTDILSWIDAVGPVDYDNPNLSPAAYAICNFRKPLDTTSESYPSVVVSVFLIVFGLSSRFFRLYKILSVNLVGRLRRFMSDKAQFVLRRVYEWAEVESSPIGLRRMLVFRPLLATFVSARVLVDAYGSMLIEVCWLLVCFTWAIAHLVVLLRERGVFIQTDWTFGQILPMILLAAPLLTFSSFLQPFEEREDQEKCGNGNGFRIRPYRYQSAELQRSPSPSSLITETFQPSNSRREVQQGAVDDTPEQKFYRDSSWAPNFVFFVLFQLFSLSLGALDMVALGGHATSLFNLFEAEHANIKFTWLISWPPVATILCQYYFILFQLDIESIRAQWPRQRAAYRACSLLNFLCFASMTAWCTLPFLWIVNPDPNDASLRPEAVVVACPYGIYLLVHLILRVSRFMYIKTTVLEKA</sequence>
<organism evidence="2 3">
    <name type="scientific">Rhizodiscina lignyota</name>
    <dbReference type="NCBI Taxonomy" id="1504668"/>
    <lineage>
        <taxon>Eukaryota</taxon>
        <taxon>Fungi</taxon>
        <taxon>Dikarya</taxon>
        <taxon>Ascomycota</taxon>
        <taxon>Pezizomycotina</taxon>
        <taxon>Dothideomycetes</taxon>
        <taxon>Pleosporomycetidae</taxon>
        <taxon>Aulographales</taxon>
        <taxon>Rhizodiscinaceae</taxon>
        <taxon>Rhizodiscina</taxon>
    </lineage>
</organism>
<feature type="transmembrane region" description="Helical" evidence="1">
    <location>
        <begin position="241"/>
        <end position="261"/>
    </location>
</feature>
<evidence type="ECO:0000313" key="2">
    <source>
        <dbReference type="EMBL" id="KAF2102042.1"/>
    </source>
</evidence>
<dbReference type="InterPro" id="IPR053018">
    <property type="entry name" value="Elsinochrome_Biosynth-Asso"/>
</dbReference>
<dbReference type="EMBL" id="ML978123">
    <property type="protein sequence ID" value="KAF2102042.1"/>
    <property type="molecule type" value="Genomic_DNA"/>
</dbReference>
<evidence type="ECO:0000256" key="1">
    <source>
        <dbReference type="SAM" id="Phobius"/>
    </source>
</evidence>
<feature type="transmembrane region" description="Helical" evidence="1">
    <location>
        <begin position="460"/>
        <end position="481"/>
    </location>
</feature>
<name>A0A9P4MC41_9PEZI</name>
<keyword evidence="3" id="KW-1185">Reference proteome</keyword>
<protein>
    <recommendedName>
        <fullName evidence="4">Transmembrane protein</fullName>
    </recommendedName>
</protein>
<evidence type="ECO:0000313" key="3">
    <source>
        <dbReference type="Proteomes" id="UP000799772"/>
    </source>
</evidence>
<reference evidence="2" key="1">
    <citation type="journal article" date="2020" name="Stud. Mycol.">
        <title>101 Dothideomycetes genomes: a test case for predicting lifestyles and emergence of pathogens.</title>
        <authorList>
            <person name="Haridas S."/>
            <person name="Albert R."/>
            <person name="Binder M."/>
            <person name="Bloem J."/>
            <person name="Labutti K."/>
            <person name="Salamov A."/>
            <person name="Andreopoulos B."/>
            <person name="Baker S."/>
            <person name="Barry K."/>
            <person name="Bills G."/>
            <person name="Bluhm B."/>
            <person name="Cannon C."/>
            <person name="Castanera R."/>
            <person name="Culley D."/>
            <person name="Daum C."/>
            <person name="Ezra D."/>
            <person name="Gonzalez J."/>
            <person name="Henrissat B."/>
            <person name="Kuo A."/>
            <person name="Liang C."/>
            <person name="Lipzen A."/>
            <person name="Lutzoni F."/>
            <person name="Magnuson J."/>
            <person name="Mondo S."/>
            <person name="Nolan M."/>
            <person name="Ohm R."/>
            <person name="Pangilinan J."/>
            <person name="Park H.-J."/>
            <person name="Ramirez L."/>
            <person name="Alfaro M."/>
            <person name="Sun H."/>
            <person name="Tritt A."/>
            <person name="Yoshinaga Y."/>
            <person name="Zwiers L.-H."/>
            <person name="Turgeon B."/>
            <person name="Goodwin S."/>
            <person name="Spatafora J."/>
            <person name="Crous P."/>
            <person name="Grigoriev I."/>
        </authorList>
    </citation>
    <scope>NUCLEOTIDE SEQUENCE</scope>
    <source>
        <strain evidence="2">CBS 133067</strain>
    </source>
</reference>
<evidence type="ECO:0008006" key="4">
    <source>
        <dbReference type="Google" id="ProtNLM"/>
    </source>
</evidence>
<dbReference type="OrthoDB" id="5427664at2759"/>
<feature type="transmembrane region" description="Helical" evidence="1">
    <location>
        <begin position="146"/>
        <end position="167"/>
    </location>
</feature>
<feature type="transmembrane region" description="Helical" evidence="1">
    <location>
        <begin position="579"/>
        <end position="596"/>
    </location>
</feature>
<keyword evidence="1" id="KW-0472">Membrane</keyword>
<dbReference type="PANTHER" id="PTHR37577">
    <property type="entry name" value="INTEGRAL MEMBRANE PROTEIN"/>
    <property type="match status" value="1"/>
</dbReference>
<feature type="transmembrane region" description="Helical" evidence="1">
    <location>
        <begin position="329"/>
        <end position="351"/>
    </location>
</feature>